<dbReference type="AlphaFoldDB" id="A0A1K2HZ79"/>
<organism evidence="3 4">
    <name type="scientific">Devosia enhydra</name>
    <dbReference type="NCBI Taxonomy" id="665118"/>
    <lineage>
        <taxon>Bacteria</taxon>
        <taxon>Pseudomonadati</taxon>
        <taxon>Pseudomonadota</taxon>
        <taxon>Alphaproteobacteria</taxon>
        <taxon>Hyphomicrobiales</taxon>
        <taxon>Devosiaceae</taxon>
        <taxon>Devosia</taxon>
    </lineage>
</organism>
<dbReference type="RefSeq" id="WP_072343553.1">
    <property type="nucleotide sequence ID" value="NZ_FPKU01000002.1"/>
</dbReference>
<dbReference type="OrthoDB" id="2293521at2"/>
<dbReference type="InterPro" id="IPR051807">
    <property type="entry name" value="Sec-metab_biosynth-assoc"/>
</dbReference>
<dbReference type="Pfam" id="PF03795">
    <property type="entry name" value="YCII"/>
    <property type="match status" value="1"/>
</dbReference>
<feature type="domain" description="YCII-related" evidence="2">
    <location>
        <begin position="1"/>
        <end position="87"/>
    </location>
</feature>
<comment type="similarity">
    <text evidence="1">Belongs to the YciI family.</text>
</comment>
<name>A0A1K2HZ79_9HYPH</name>
<dbReference type="InterPro" id="IPR005545">
    <property type="entry name" value="YCII"/>
</dbReference>
<dbReference type="STRING" id="665118.SAMN02983003_2555"/>
<evidence type="ECO:0000313" key="4">
    <source>
        <dbReference type="Proteomes" id="UP000183447"/>
    </source>
</evidence>
<dbReference type="Proteomes" id="UP000183447">
    <property type="component" value="Unassembled WGS sequence"/>
</dbReference>
<keyword evidence="4" id="KW-1185">Reference proteome</keyword>
<dbReference type="PANTHER" id="PTHR33606:SF3">
    <property type="entry name" value="PROTEIN YCII"/>
    <property type="match status" value="1"/>
</dbReference>
<evidence type="ECO:0000259" key="2">
    <source>
        <dbReference type="Pfam" id="PF03795"/>
    </source>
</evidence>
<reference evidence="3 4" key="1">
    <citation type="submission" date="2016-11" db="EMBL/GenBank/DDBJ databases">
        <authorList>
            <person name="Jaros S."/>
            <person name="Januszkiewicz K."/>
            <person name="Wedrychowicz H."/>
        </authorList>
    </citation>
    <scope>NUCLEOTIDE SEQUENCE [LARGE SCALE GENOMIC DNA]</scope>
    <source>
        <strain evidence="3 4">ATCC 23634</strain>
    </source>
</reference>
<evidence type="ECO:0000256" key="1">
    <source>
        <dbReference type="ARBA" id="ARBA00007689"/>
    </source>
</evidence>
<accession>A0A1K2HZ79</accession>
<dbReference type="Gene3D" id="3.30.70.1060">
    <property type="entry name" value="Dimeric alpha+beta barrel"/>
    <property type="match status" value="1"/>
</dbReference>
<dbReference type="SUPFAM" id="SSF54909">
    <property type="entry name" value="Dimeric alpha+beta barrel"/>
    <property type="match status" value="1"/>
</dbReference>
<dbReference type="PANTHER" id="PTHR33606">
    <property type="entry name" value="PROTEIN YCII"/>
    <property type="match status" value="1"/>
</dbReference>
<sequence>MLFAIIAEDKPDGVDHRMAVRPTHLKHLDTLGDKLVFAGPFIDSAGQPCGSLMVIEAQSQAEAEAMAAQDPFVVEGVFESYQVRRWNWGINNPTGRGQ</sequence>
<protein>
    <recommendedName>
        <fullName evidence="2">YCII-related domain-containing protein</fullName>
    </recommendedName>
</protein>
<gene>
    <name evidence="3" type="ORF">SAMN02983003_2555</name>
</gene>
<proteinExistence type="inferred from homology"/>
<dbReference type="InterPro" id="IPR011008">
    <property type="entry name" value="Dimeric_a/b-barrel"/>
</dbReference>
<dbReference type="EMBL" id="FPKU01000002">
    <property type="protein sequence ID" value="SFZ85393.1"/>
    <property type="molecule type" value="Genomic_DNA"/>
</dbReference>
<evidence type="ECO:0000313" key="3">
    <source>
        <dbReference type="EMBL" id="SFZ85393.1"/>
    </source>
</evidence>